<protein>
    <submittedName>
        <fullName evidence="2">Uncharacterized protein</fullName>
    </submittedName>
</protein>
<gene>
    <name evidence="2" type="ORF">ACFFIZ_18265</name>
</gene>
<feature type="region of interest" description="Disordered" evidence="1">
    <location>
        <begin position="1"/>
        <end position="20"/>
    </location>
</feature>
<comment type="caution">
    <text evidence="2">The sequence shown here is derived from an EMBL/GenBank/DDBJ whole genome shotgun (WGS) entry which is preliminary data.</text>
</comment>
<reference evidence="2 3" key="1">
    <citation type="submission" date="2024-09" db="EMBL/GenBank/DDBJ databases">
        <authorList>
            <person name="Sun Q."/>
            <person name="Mori K."/>
        </authorList>
    </citation>
    <scope>NUCLEOTIDE SEQUENCE [LARGE SCALE GENOMIC DNA]</scope>
    <source>
        <strain evidence="2 3">CCM 7904</strain>
    </source>
</reference>
<organism evidence="2 3">
    <name type="scientific">Paracoccus rhizosphaerae</name>
    <dbReference type="NCBI Taxonomy" id="1133347"/>
    <lineage>
        <taxon>Bacteria</taxon>
        <taxon>Pseudomonadati</taxon>
        <taxon>Pseudomonadota</taxon>
        <taxon>Alphaproteobacteria</taxon>
        <taxon>Rhodobacterales</taxon>
        <taxon>Paracoccaceae</taxon>
        <taxon>Paracoccus</taxon>
    </lineage>
</organism>
<dbReference type="EMBL" id="JBHLWQ010000175">
    <property type="protein sequence ID" value="MFC0202198.1"/>
    <property type="molecule type" value="Genomic_DNA"/>
</dbReference>
<evidence type="ECO:0000313" key="3">
    <source>
        <dbReference type="Proteomes" id="UP001589795"/>
    </source>
</evidence>
<evidence type="ECO:0000313" key="2">
    <source>
        <dbReference type="EMBL" id="MFC0202198.1"/>
    </source>
</evidence>
<dbReference type="Proteomes" id="UP001589795">
    <property type="component" value="Unassembled WGS sequence"/>
</dbReference>
<accession>A0ABV6CN89</accession>
<evidence type="ECO:0000256" key="1">
    <source>
        <dbReference type="SAM" id="MobiDB-lite"/>
    </source>
</evidence>
<keyword evidence="3" id="KW-1185">Reference proteome</keyword>
<sequence length="77" mass="8285">MAKLTFEGMPPIEGSAEAGGDYVRFRTDSLPDADAVAEPRDGMIDLDGQSAKVFLESAQTHDDGVIELVLRRYSPSA</sequence>
<name>A0ABV6CN89_9RHOB</name>
<proteinExistence type="predicted"/>
<dbReference type="RefSeq" id="WP_265507395.1">
    <property type="nucleotide sequence ID" value="NZ_JAOTBE010000031.1"/>
</dbReference>